<feature type="non-terminal residue" evidence="3">
    <location>
        <position position="1"/>
    </location>
</feature>
<dbReference type="InterPro" id="IPR024516">
    <property type="entry name" value="Mce_C"/>
</dbReference>
<comment type="caution">
    <text evidence="3">The sequence shown here is derived from an EMBL/GenBank/DDBJ whole genome shotgun (WGS) entry which is preliminary data.</text>
</comment>
<accession>H0R0C1</accession>
<dbReference type="PANTHER" id="PTHR33371">
    <property type="entry name" value="INTERMEMBRANE PHOSPHOLIPID TRANSPORT SYSTEM BINDING PROTEIN MLAD-RELATED"/>
    <property type="match status" value="1"/>
</dbReference>
<dbReference type="AlphaFoldDB" id="H0R0C1"/>
<dbReference type="Pfam" id="PF11887">
    <property type="entry name" value="Mce4_CUP1"/>
    <property type="match status" value="1"/>
</dbReference>
<dbReference type="OrthoDB" id="4741753at2"/>
<dbReference type="EMBL" id="BAEH01000055">
    <property type="protein sequence ID" value="GAB18522.1"/>
    <property type="molecule type" value="Genomic_DNA"/>
</dbReference>
<organism evidence="3 4">
    <name type="scientific">Gordonia effusa NBRC 100432</name>
    <dbReference type="NCBI Taxonomy" id="1077974"/>
    <lineage>
        <taxon>Bacteria</taxon>
        <taxon>Bacillati</taxon>
        <taxon>Actinomycetota</taxon>
        <taxon>Actinomycetes</taxon>
        <taxon>Mycobacteriales</taxon>
        <taxon>Gordoniaceae</taxon>
        <taxon>Gordonia</taxon>
    </lineage>
</organism>
<reference evidence="3 4" key="1">
    <citation type="submission" date="2011-12" db="EMBL/GenBank/DDBJ databases">
        <title>Whole genome shotgun sequence of Gordonia effusa NBRC 100432.</title>
        <authorList>
            <person name="Yoshida I."/>
            <person name="Takarada H."/>
            <person name="Hosoyama A."/>
            <person name="Tsuchikane K."/>
            <person name="Katsumata H."/>
            <person name="Yamazaki S."/>
            <person name="Fujita N."/>
        </authorList>
    </citation>
    <scope>NUCLEOTIDE SEQUENCE [LARGE SCALE GENOMIC DNA]</scope>
    <source>
        <strain evidence="3 4">NBRC 100432</strain>
    </source>
</reference>
<evidence type="ECO:0000313" key="3">
    <source>
        <dbReference type="EMBL" id="GAB18522.1"/>
    </source>
</evidence>
<feature type="region of interest" description="Disordered" evidence="1">
    <location>
        <begin position="285"/>
        <end position="379"/>
    </location>
</feature>
<dbReference type="PANTHER" id="PTHR33371:SF16">
    <property type="entry name" value="MCE-FAMILY PROTEIN MCE3F"/>
    <property type="match status" value="1"/>
</dbReference>
<evidence type="ECO:0000256" key="1">
    <source>
        <dbReference type="SAM" id="MobiDB-lite"/>
    </source>
</evidence>
<dbReference type="eggNOG" id="COG1463">
    <property type="taxonomic scope" value="Bacteria"/>
</dbReference>
<proteinExistence type="predicted"/>
<dbReference type="STRING" id="1077974.GOEFS_055_00350"/>
<name>H0R0C1_9ACTN</name>
<dbReference type="SUPFAM" id="SSF58104">
    <property type="entry name" value="Methyl-accepting chemotaxis protein (MCP) signaling domain"/>
    <property type="match status" value="1"/>
</dbReference>
<feature type="domain" description="Mammalian cell entry C-terminal" evidence="2">
    <location>
        <begin position="4"/>
        <end position="176"/>
    </location>
</feature>
<evidence type="ECO:0000313" key="4">
    <source>
        <dbReference type="Proteomes" id="UP000035034"/>
    </source>
</evidence>
<dbReference type="Proteomes" id="UP000035034">
    <property type="component" value="Unassembled WGS sequence"/>
</dbReference>
<gene>
    <name evidence="3" type="primary">mceF</name>
    <name evidence="3" type="ORF">GOEFS_055_00350</name>
</gene>
<protein>
    <submittedName>
        <fullName evidence="3">Mce family protein</fullName>
    </submittedName>
</protein>
<evidence type="ECO:0000259" key="2">
    <source>
        <dbReference type="Pfam" id="PF11887"/>
    </source>
</evidence>
<feature type="compositionally biased region" description="Polar residues" evidence="1">
    <location>
        <begin position="295"/>
        <end position="309"/>
    </location>
</feature>
<dbReference type="GO" id="GO:0005576">
    <property type="term" value="C:extracellular region"/>
    <property type="evidence" value="ECO:0007669"/>
    <property type="project" value="TreeGrafter"/>
</dbReference>
<sequence>SDGAKLYDGSVVSSQDVPVEISTMLDQATKLLNQVGDTKLRDLMDEAFTAFNGSGEQLQRLLDSMVLLVDDANKNSDATIDLVRQAGDILATQTATSDEIRSWTASVTKVTDQLRANKPEITDILVKGPGVASQTQQLFDSMNQSVPLLVNNLSTAARTLAIYHPNLQQIVVIYPRLINALTTVVNTGDSDRYGANVDFALGFQDPGTCTVGFLPFTQWRGGGAQTPRDLPAGMLCRVPQDSQLAVRGARNFPCMEYPGRRAPSPAECRTGYKSKGENVALPNGLPFGLRLPGNVQPQTTTPSPANRPSSAKKPTIVPQGAIVPANPSSYDSAPAVYGTSYDPKTGDYIGPDGKKYNAGLGSDSQRKDTTWQSLVTATP</sequence>
<keyword evidence="4" id="KW-1185">Reference proteome</keyword>
<dbReference type="InterPro" id="IPR052336">
    <property type="entry name" value="MlaD_Phospholipid_Transporter"/>
</dbReference>
<feature type="compositionally biased region" description="Polar residues" evidence="1">
    <location>
        <begin position="370"/>
        <end position="379"/>
    </location>
</feature>
<dbReference type="RefSeq" id="WP_007317859.1">
    <property type="nucleotide sequence ID" value="NZ_BAEH01000055.1"/>
</dbReference>